<protein>
    <submittedName>
        <fullName evidence="3">Ribonuclease Z/Hydroxyacylglutathione hydrolase-like</fullName>
    </submittedName>
</protein>
<dbReference type="InterPro" id="IPR004252">
    <property type="entry name" value="Probable_transposase_24"/>
</dbReference>
<feature type="domain" description="DNA repair metallo-beta-lactamase" evidence="2">
    <location>
        <begin position="216"/>
        <end position="294"/>
    </location>
</feature>
<sequence>MDSDSAGATISGNFPNSDNIETLNLNTTKLYSLAISSISPQFPPPKPTSSSPSIPNSKRIPKTNFIVDLFRLPHQSFSVAFFLSHFHSDHYSGLSSTWSKGIIYCSHKTARLVEEILQVPSHFVFALHMNQMVKIEVVLIEANHCRGAVQLRFDSFLNGFVGCDDKISEEKVLFLVATYVVGKEKILGEIARRYKRKIVVDARKMSILSVLGCGEEGMFTEDVNESDVHVVGWNVLGVTWPYFRPNFVKMNEIMVERGYDKVVGFVPTGWTYEVKRNKFAARFKDSMEIHLVPYIDIEKLDSKEVNKMQKHFSGLVDEMANKKDFLLGFYRQSYQKNEKSDVDIVSRIAEVYEEEEKNACEDSGENVPSSRGPLFHDTTPSSDSRLLVELRDSLPAWVTEEQLLDLIKKHVGNPVEIVSNFYECEAELYKQASLPTPSLENQAVLFDDDEEKLGRPVHLGEVFIQTHTKSDGSFVDQKSEKIAQAYQQNVRDRLSALEADASAISDGSSRPPELTLDDYTTIFLESTERDSRGNPYGLGCLKDTLGSANCLHSGSSSSFQALEERLQEAQRKIEEQAAYNEKRDAEIAAREAESSRVTTEQKDKLEQLSLVEKYLRQTDPQFLDFMASHSTTTTERLPSPPPNHP</sequence>
<dbReference type="GO" id="GO:0036297">
    <property type="term" value="P:interstrand cross-link repair"/>
    <property type="evidence" value="ECO:0007669"/>
    <property type="project" value="TreeGrafter"/>
</dbReference>
<dbReference type="Pfam" id="PF07522">
    <property type="entry name" value="DRMBL"/>
    <property type="match status" value="1"/>
</dbReference>
<evidence type="ECO:0000313" key="3">
    <source>
        <dbReference type="EMBL" id="KAG7635477.1"/>
    </source>
</evidence>
<evidence type="ECO:0000313" key="4">
    <source>
        <dbReference type="Proteomes" id="UP000694251"/>
    </source>
</evidence>
<evidence type="ECO:0000259" key="2">
    <source>
        <dbReference type="Pfam" id="PF07522"/>
    </source>
</evidence>
<dbReference type="InterPro" id="IPR011084">
    <property type="entry name" value="DRMBL"/>
</dbReference>
<dbReference type="Proteomes" id="UP000694251">
    <property type="component" value="Chromosome 3"/>
</dbReference>
<dbReference type="OrthoDB" id="206088at2759"/>
<dbReference type="AlphaFoldDB" id="A0A8T2FH98"/>
<keyword evidence="4" id="KW-1185">Reference proteome</keyword>
<dbReference type="GO" id="GO:0006303">
    <property type="term" value="P:double-strand break repair via nonhomologous end joining"/>
    <property type="evidence" value="ECO:0007669"/>
    <property type="project" value="TreeGrafter"/>
</dbReference>
<proteinExistence type="predicted"/>
<comment type="caution">
    <text evidence="3">The sequence shown here is derived from an EMBL/GenBank/DDBJ whole genome shotgun (WGS) entry which is preliminary data.</text>
</comment>
<accession>A0A8T2FH98</accession>
<evidence type="ECO:0000256" key="1">
    <source>
        <dbReference type="SAM" id="MobiDB-lite"/>
    </source>
</evidence>
<dbReference type="Pfam" id="PF03004">
    <property type="entry name" value="Transposase_24"/>
    <property type="match status" value="1"/>
</dbReference>
<dbReference type="GO" id="GO:0035312">
    <property type="term" value="F:5'-3' DNA exonuclease activity"/>
    <property type="evidence" value="ECO:0007669"/>
    <property type="project" value="TreeGrafter"/>
</dbReference>
<dbReference type="EMBL" id="JAEFBJ010000003">
    <property type="protein sequence ID" value="KAG7635477.1"/>
    <property type="molecule type" value="Genomic_DNA"/>
</dbReference>
<organism evidence="3 4">
    <name type="scientific">Arabidopsis suecica</name>
    <name type="common">Swedish thale-cress</name>
    <name type="synonym">Cardaminopsis suecica</name>
    <dbReference type="NCBI Taxonomy" id="45249"/>
    <lineage>
        <taxon>Eukaryota</taxon>
        <taxon>Viridiplantae</taxon>
        <taxon>Streptophyta</taxon>
        <taxon>Embryophyta</taxon>
        <taxon>Tracheophyta</taxon>
        <taxon>Spermatophyta</taxon>
        <taxon>Magnoliopsida</taxon>
        <taxon>eudicotyledons</taxon>
        <taxon>Gunneridae</taxon>
        <taxon>Pentapetalae</taxon>
        <taxon>rosids</taxon>
        <taxon>malvids</taxon>
        <taxon>Brassicales</taxon>
        <taxon>Brassicaceae</taxon>
        <taxon>Camelineae</taxon>
        <taxon>Arabidopsis</taxon>
    </lineage>
</organism>
<name>A0A8T2FH98_ARASU</name>
<feature type="region of interest" description="Disordered" evidence="1">
    <location>
        <begin position="624"/>
        <end position="645"/>
    </location>
</feature>
<reference evidence="3 4" key="1">
    <citation type="submission" date="2020-12" db="EMBL/GenBank/DDBJ databases">
        <title>Concerted genomic and epigenomic changes stabilize Arabidopsis allopolyploids.</title>
        <authorList>
            <person name="Chen Z."/>
        </authorList>
    </citation>
    <scope>NUCLEOTIDE SEQUENCE [LARGE SCALE GENOMIC DNA]</scope>
    <source>
        <strain evidence="3">As9502</strain>
        <tissue evidence="3">Leaf</tissue>
    </source>
</reference>
<gene>
    <name evidence="3" type="ORF">ISN44_As03g055630</name>
</gene>
<dbReference type="GO" id="GO:0003684">
    <property type="term" value="F:damaged DNA binding"/>
    <property type="evidence" value="ECO:0007669"/>
    <property type="project" value="TreeGrafter"/>
</dbReference>
<feature type="region of interest" description="Disordered" evidence="1">
    <location>
        <begin position="357"/>
        <end position="378"/>
    </location>
</feature>
<dbReference type="FunFam" id="3.40.50.12650:FF:000006">
    <property type="entry name" value="DNA ligase"/>
    <property type="match status" value="1"/>
</dbReference>
<dbReference type="PANTHER" id="PTHR23240">
    <property type="entry name" value="DNA CROSS-LINK REPAIR PROTEIN PSO2/SNM1-RELATED"/>
    <property type="match status" value="1"/>
</dbReference>
<dbReference type="PANTHER" id="PTHR23240:SF35">
    <property type="entry name" value="DNA REPAIR METALLO-BETA-LACTAMASE FAMILY PROTEIN-RELATED"/>
    <property type="match status" value="1"/>
</dbReference>
<feature type="region of interest" description="Disordered" evidence="1">
    <location>
        <begin position="582"/>
        <end position="602"/>
    </location>
</feature>
<keyword evidence="3" id="KW-0378">Hydrolase</keyword>